<name>A0A2U3KQZ8_9BACT</name>
<dbReference type="NCBIfam" id="TIGR04474">
    <property type="entry name" value="tcm_partner"/>
    <property type="match status" value="1"/>
</dbReference>
<evidence type="ECO:0000313" key="2">
    <source>
        <dbReference type="Proteomes" id="UP000238701"/>
    </source>
</evidence>
<protein>
    <recommendedName>
        <fullName evidence="3">Three-Cys-motif partner protein TcmP</fullName>
    </recommendedName>
</protein>
<dbReference type="EMBL" id="OMOD01000136">
    <property type="protein sequence ID" value="SPF42086.1"/>
    <property type="molecule type" value="Genomic_DNA"/>
</dbReference>
<reference evidence="2" key="1">
    <citation type="submission" date="2018-02" db="EMBL/GenBank/DDBJ databases">
        <authorList>
            <person name="Hausmann B."/>
        </authorList>
    </citation>
    <scope>NUCLEOTIDE SEQUENCE [LARGE SCALE GENOMIC DNA]</scope>
    <source>
        <strain evidence="2">Peat soil MAG SbA1</strain>
    </source>
</reference>
<organism evidence="1 2">
    <name type="scientific">Candidatus Sulfotelmatobacter kueseliae</name>
    <dbReference type="NCBI Taxonomy" id="2042962"/>
    <lineage>
        <taxon>Bacteria</taxon>
        <taxon>Pseudomonadati</taxon>
        <taxon>Acidobacteriota</taxon>
        <taxon>Terriglobia</taxon>
        <taxon>Terriglobales</taxon>
        <taxon>Candidatus Korobacteraceae</taxon>
        <taxon>Candidatus Sulfotelmatobacter</taxon>
    </lineage>
</organism>
<sequence>MSVPEHNAARVKADGLPCNDVGPWTEEKHRLVAYYAAQFSGAMKEKFQRRVYIELYAGAGYSRIRDTGRIIPGSPINALNLKQPFDRYIFCEADAEKREALQVRVQRHAPTADVKFVPGDCDANVAAIAGAIPRHSRTNKVLSLCFVDPNDIGIKFATLRALGEKRKVDFVVLLALYMDALRAEQQYIRNPSKISQLLDAESWQDRWRDAKQKGIDFPHFLAEEFAASMKGIGYIPPPFYSMRKIFYYPKNYPLYALGLFSRHPLAYKLWDDALKYTDDQLNLF</sequence>
<evidence type="ECO:0008006" key="3">
    <source>
        <dbReference type="Google" id="ProtNLM"/>
    </source>
</evidence>
<dbReference type="InterPro" id="IPR031009">
    <property type="entry name" value="Tcm_partner"/>
</dbReference>
<accession>A0A2U3KQZ8</accession>
<proteinExistence type="predicted"/>
<dbReference type="Proteomes" id="UP000238701">
    <property type="component" value="Unassembled WGS sequence"/>
</dbReference>
<dbReference type="AlphaFoldDB" id="A0A2U3KQZ8"/>
<evidence type="ECO:0000313" key="1">
    <source>
        <dbReference type="EMBL" id="SPF42086.1"/>
    </source>
</evidence>
<gene>
    <name evidence="1" type="ORF">SBA1_420006</name>
</gene>